<dbReference type="Pfam" id="PF03999">
    <property type="entry name" value="MAP65_ASE1"/>
    <property type="match status" value="1"/>
</dbReference>
<gene>
    <name evidence="5" type="ORF">VFH_VI056360</name>
</gene>
<dbReference type="AlphaFoldDB" id="A0AAV1B447"/>
<organism evidence="5 6">
    <name type="scientific">Vicia faba</name>
    <name type="common">Broad bean</name>
    <name type="synonym">Faba vulgaris</name>
    <dbReference type="NCBI Taxonomy" id="3906"/>
    <lineage>
        <taxon>Eukaryota</taxon>
        <taxon>Viridiplantae</taxon>
        <taxon>Streptophyta</taxon>
        <taxon>Embryophyta</taxon>
        <taxon>Tracheophyta</taxon>
        <taxon>Spermatophyta</taxon>
        <taxon>Magnoliopsida</taxon>
        <taxon>eudicotyledons</taxon>
        <taxon>Gunneridae</taxon>
        <taxon>Pentapetalae</taxon>
        <taxon>rosids</taxon>
        <taxon>fabids</taxon>
        <taxon>Fabales</taxon>
        <taxon>Fabaceae</taxon>
        <taxon>Papilionoideae</taxon>
        <taxon>50 kb inversion clade</taxon>
        <taxon>NPAAA clade</taxon>
        <taxon>Hologalegina</taxon>
        <taxon>IRL clade</taxon>
        <taxon>Fabeae</taxon>
        <taxon>Vicia</taxon>
    </lineage>
</organism>
<evidence type="ECO:0000256" key="4">
    <source>
        <dbReference type="ARBA" id="ARBA00023212"/>
    </source>
</evidence>
<proteinExistence type="inferred from homology"/>
<protein>
    <submittedName>
        <fullName evidence="5">Uncharacterized protein</fullName>
    </submittedName>
</protein>
<accession>A0AAV1B447</accession>
<evidence type="ECO:0000313" key="5">
    <source>
        <dbReference type="EMBL" id="CAI8617017.1"/>
    </source>
</evidence>
<evidence type="ECO:0000256" key="2">
    <source>
        <dbReference type="ARBA" id="ARBA00006187"/>
    </source>
</evidence>
<dbReference type="InterPro" id="IPR007145">
    <property type="entry name" value="MAP65_Ase1_PRC1"/>
</dbReference>
<dbReference type="Proteomes" id="UP001157006">
    <property type="component" value="Chromosome 6"/>
</dbReference>
<dbReference type="GO" id="GO:0005874">
    <property type="term" value="C:microtubule"/>
    <property type="evidence" value="ECO:0007669"/>
    <property type="project" value="UniProtKB-KW"/>
</dbReference>
<dbReference type="EMBL" id="OX451741">
    <property type="protein sequence ID" value="CAI8617017.1"/>
    <property type="molecule type" value="Genomic_DNA"/>
</dbReference>
<dbReference type="PANTHER" id="PTHR19321">
    <property type="entry name" value="PROTEIN REGULATOR OF CYTOKINESIS 1 PRC1-RELATED"/>
    <property type="match status" value="1"/>
</dbReference>
<keyword evidence="4" id="KW-0963">Cytoplasm</keyword>
<dbReference type="GO" id="GO:0005819">
    <property type="term" value="C:spindle"/>
    <property type="evidence" value="ECO:0007669"/>
    <property type="project" value="TreeGrafter"/>
</dbReference>
<comment type="similarity">
    <text evidence="2">Belongs to the MAP65/ASE1 family.</text>
</comment>
<dbReference type="PANTHER" id="PTHR19321:SF0">
    <property type="entry name" value="65-KDA MICROTUBULE-ASSOCIATED PROTEIN 6"/>
    <property type="match status" value="1"/>
</dbReference>
<dbReference type="GO" id="GO:0008017">
    <property type="term" value="F:microtubule binding"/>
    <property type="evidence" value="ECO:0007669"/>
    <property type="project" value="InterPro"/>
</dbReference>
<name>A0AAV1B447_VICFA</name>
<evidence type="ECO:0000256" key="3">
    <source>
        <dbReference type="ARBA" id="ARBA00022701"/>
    </source>
</evidence>
<sequence length="119" mass="13521">MLAIRSPITSIHTSTTCTSLLREFEQIWNDIGGTEKDKDRMLMELERGCLDIYRRKVDEASNTKAHFHQSVAAKEAEIATLMASLGEHDIHPPIKTNKRLASLKEKLSYVTPLVEELKK</sequence>
<evidence type="ECO:0000256" key="1">
    <source>
        <dbReference type="ARBA" id="ARBA00004245"/>
    </source>
</evidence>
<dbReference type="GO" id="GO:0000226">
    <property type="term" value="P:microtubule cytoskeleton organization"/>
    <property type="evidence" value="ECO:0007669"/>
    <property type="project" value="InterPro"/>
</dbReference>
<comment type="subcellular location">
    <subcellularLocation>
        <location evidence="1">Cytoplasm</location>
        <location evidence="1">Cytoskeleton</location>
    </subcellularLocation>
</comment>
<reference evidence="5 6" key="1">
    <citation type="submission" date="2023-01" db="EMBL/GenBank/DDBJ databases">
        <authorList>
            <person name="Kreplak J."/>
        </authorList>
    </citation>
    <scope>NUCLEOTIDE SEQUENCE [LARGE SCALE GENOMIC DNA]</scope>
</reference>
<evidence type="ECO:0000313" key="6">
    <source>
        <dbReference type="Proteomes" id="UP001157006"/>
    </source>
</evidence>
<keyword evidence="3" id="KW-0493">Microtubule</keyword>
<keyword evidence="6" id="KW-1185">Reference proteome</keyword>
<keyword evidence="4" id="KW-0206">Cytoskeleton</keyword>
<dbReference type="GO" id="GO:0005737">
    <property type="term" value="C:cytoplasm"/>
    <property type="evidence" value="ECO:0007669"/>
    <property type="project" value="TreeGrafter"/>
</dbReference>